<sequence>MRGGGYLPFFYVFVFLFCSLALWSVVSSWFRCPLTSRHGCNLRSASHAIDACDDKNRGKVNCRPVLDSVCRSVHKIPSQGGGINIQWECQIAKND</sequence>
<evidence type="ECO:0000256" key="1">
    <source>
        <dbReference type="SAM" id="Phobius"/>
    </source>
</evidence>
<accession>A0A2M4DFB9</accession>
<keyword evidence="1" id="KW-0812">Transmembrane</keyword>
<name>A0A2M4DFB9_ANODA</name>
<reference evidence="2" key="1">
    <citation type="submission" date="2018-01" db="EMBL/GenBank/DDBJ databases">
        <title>An insight into the sialome of Amazonian anophelines.</title>
        <authorList>
            <person name="Ribeiro J.M."/>
            <person name="Scarpassa V."/>
            <person name="Calvo E."/>
        </authorList>
    </citation>
    <scope>NUCLEOTIDE SEQUENCE</scope>
</reference>
<dbReference type="EMBL" id="GGFL01012104">
    <property type="protein sequence ID" value="MBW76282.1"/>
    <property type="molecule type" value="Transcribed_RNA"/>
</dbReference>
<organism evidence="2">
    <name type="scientific">Anopheles darlingi</name>
    <name type="common">Mosquito</name>
    <dbReference type="NCBI Taxonomy" id="43151"/>
    <lineage>
        <taxon>Eukaryota</taxon>
        <taxon>Metazoa</taxon>
        <taxon>Ecdysozoa</taxon>
        <taxon>Arthropoda</taxon>
        <taxon>Hexapoda</taxon>
        <taxon>Insecta</taxon>
        <taxon>Pterygota</taxon>
        <taxon>Neoptera</taxon>
        <taxon>Endopterygota</taxon>
        <taxon>Diptera</taxon>
        <taxon>Nematocera</taxon>
        <taxon>Culicoidea</taxon>
        <taxon>Culicidae</taxon>
        <taxon>Anophelinae</taxon>
        <taxon>Anopheles</taxon>
    </lineage>
</organism>
<dbReference type="AlphaFoldDB" id="A0A2M4DFB9"/>
<keyword evidence="1" id="KW-0472">Membrane</keyword>
<feature type="transmembrane region" description="Helical" evidence="1">
    <location>
        <begin position="6"/>
        <end position="26"/>
    </location>
</feature>
<keyword evidence="1" id="KW-1133">Transmembrane helix</keyword>
<protein>
    <submittedName>
        <fullName evidence="2">Putative secreted protein</fullName>
    </submittedName>
</protein>
<proteinExistence type="predicted"/>
<evidence type="ECO:0000313" key="2">
    <source>
        <dbReference type="EMBL" id="MBW76282.1"/>
    </source>
</evidence>